<dbReference type="Proteomes" id="UP000826271">
    <property type="component" value="Unassembled WGS sequence"/>
</dbReference>
<dbReference type="SUPFAM" id="SSF57850">
    <property type="entry name" value="RING/U-box"/>
    <property type="match status" value="1"/>
</dbReference>
<dbReference type="EC" id="2.3.2.27" evidence="2"/>
<accession>A0AAV6XH98</accession>
<feature type="domain" description="RING-type" evidence="9">
    <location>
        <begin position="77"/>
        <end position="120"/>
    </location>
</feature>
<keyword evidence="4" id="KW-0479">Metal-binding</keyword>
<dbReference type="PANTHER" id="PTHR22937:SF163">
    <property type="entry name" value="RING-TYPE E3 UBIQUITIN TRANSFERASE"/>
    <property type="match status" value="1"/>
</dbReference>
<proteinExistence type="predicted"/>
<protein>
    <recommendedName>
        <fullName evidence="2">RING-type E3 ubiquitin transferase</fullName>
        <ecNumber evidence="2">2.3.2.27</ecNumber>
    </recommendedName>
</protein>
<evidence type="ECO:0000256" key="1">
    <source>
        <dbReference type="ARBA" id="ARBA00000900"/>
    </source>
</evidence>
<dbReference type="PROSITE" id="PS50089">
    <property type="entry name" value="ZF_RING_2"/>
    <property type="match status" value="1"/>
</dbReference>
<dbReference type="InterPro" id="IPR045191">
    <property type="entry name" value="MBR1/2-like"/>
</dbReference>
<dbReference type="InterPro" id="IPR001841">
    <property type="entry name" value="Znf_RING"/>
</dbReference>
<keyword evidence="7" id="KW-0862">Zinc</keyword>
<evidence type="ECO:0000256" key="2">
    <source>
        <dbReference type="ARBA" id="ARBA00012483"/>
    </source>
</evidence>
<keyword evidence="5 8" id="KW-0863">Zinc-finger</keyword>
<dbReference type="GO" id="GO:0061630">
    <property type="term" value="F:ubiquitin protein ligase activity"/>
    <property type="evidence" value="ECO:0007669"/>
    <property type="project" value="UniProtKB-EC"/>
</dbReference>
<name>A0AAV6XH98_9LAMI</name>
<keyword evidence="3" id="KW-0808">Transferase</keyword>
<dbReference type="EMBL" id="WHWC01000007">
    <property type="protein sequence ID" value="KAG8379397.1"/>
    <property type="molecule type" value="Genomic_DNA"/>
</dbReference>
<dbReference type="AlphaFoldDB" id="A0AAV6XH98"/>
<dbReference type="GO" id="GO:0008270">
    <property type="term" value="F:zinc ion binding"/>
    <property type="evidence" value="ECO:0007669"/>
    <property type="project" value="UniProtKB-KW"/>
</dbReference>
<comment type="catalytic activity">
    <reaction evidence="1">
        <text>S-ubiquitinyl-[E2 ubiquitin-conjugating enzyme]-L-cysteine + [acceptor protein]-L-lysine = [E2 ubiquitin-conjugating enzyme]-L-cysteine + N(6)-ubiquitinyl-[acceptor protein]-L-lysine.</text>
        <dbReference type="EC" id="2.3.2.27"/>
    </reaction>
</comment>
<keyword evidence="6" id="KW-0833">Ubl conjugation pathway</keyword>
<evidence type="ECO:0000259" key="9">
    <source>
        <dbReference type="PROSITE" id="PS50089"/>
    </source>
</evidence>
<evidence type="ECO:0000313" key="11">
    <source>
        <dbReference type="Proteomes" id="UP000826271"/>
    </source>
</evidence>
<sequence length="414" mass="46297">MERIDAMERITINNASHRALLSFLLRMPQARVVVPLEDILNEFRPDFWYDSGLSKEIISKYLKTRTSSSEDDDDGICSICHDQLNCQANEIIARLGCGHEYHAHCIIQWLKTKNLCPLCRAKALPVQLNSGQHNIVEQGHDELINELRSITAAAVMVDVGGASWGIHSRNLASVASGSTTVRDKSFVWINPDHIRLSYFQMIFGERGVVQEEEKLDDANTEIGCTSRKYSLVGGSVPVFDEVEQAAGSGSVEEDSVQAARPWRVYERRKKANRRGERLKLGDENYGVVSEEILQIKMQLQELMNRVKELTAAQRMTAAAAVGEGRAPPLGLVNPMDDPIHAKPVTTMQASPLPTFDGMDPLGWLARVEKCYTKNCNEDSDLKNRWTVCSGIDLAMKASELSSPRKFWDRPHCDA</sequence>
<dbReference type="Gene3D" id="3.30.40.10">
    <property type="entry name" value="Zinc/RING finger domain, C3HC4 (zinc finger)"/>
    <property type="match status" value="1"/>
</dbReference>
<evidence type="ECO:0000256" key="6">
    <source>
        <dbReference type="ARBA" id="ARBA00022786"/>
    </source>
</evidence>
<keyword evidence="11" id="KW-1185">Reference proteome</keyword>
<organism evidence="10 11">
    <name type="scientific">Buddleja alternifolia</name>
    <dbReference type="NCBI Taxonomy" id="168488"/>
    <lineage>
        <taxon>Eukaryota</taxon>
        <taxon>Viridiplantae</taxon>
        <taxon>Streptophyta</taxon>
        <taxon>Embryophyta</taxon>
        <taxon>Tracheophyta</taxon>
        <taxon>Spermatophyta</taxon>
        <taxon>Magnoliopsida</taxon>
        <taxon>eudicotyledons</taxon>
        <taxon>Gunneridae</taxon>
        <taxon>Pentapetalae</taxon>
        <taxon>asterids</taxon>
        <taxon>lamiids</taxon>
        <taxon>Lamiales</taxon>
        <taxon>Scrophulariaceae</taxon>
        <taxon>Buddlejeae</taxon>
        <taxon>Buddleja</taxon>
    </lineage>
</organism>
<comment type="caution">
    <text evidence="10">The sequence shown here is derived from an EMBL/GenBank/DDBJ whole genome shotgun (WGS) entry which is preliminary data.</text>
</comment>
<dbReference type="InterPro" id="IPR013083">
    <property type="entry name" value="Znf_RING/FYVE/PHD"/>
</dbReference>
<evidence type="ECO:0000256" key="4">
    <source>
        <dbReference type="ARBA" id="ARBA00022723"/>
    </source>
</evidence>
<evidence type="ECO:0000313" key="10">
    <source>
        <dbReference type="EMBL" id="KAG8379397.1"/>
    </source>
</evidence>
<dbReference type="PANTHER" id="PTHR22937">
    <property type="entry name" value="E3 UBIQUITIN-PROTEIN LIGASE RNF165"/>
    <property type="match status" value="1"/>
</dbReference>
<dbReference type="SMART" id="SM00184">
    <property type="entry name" value="RING"/>
    <property type="match status" value="1"/>
</dbReference>
<dbReference type="CDD" id="cd16454">
    <property type="entry name" value="RING-H2_PA-TM-RING"/>
    <property type="match status" value="1"/>
</dbReference>
<evidence type="ECO:0000256" key="7">
    <source>
        <dbReference type="ARBA" id="ARBA00022833"/>
    </source>
</evidence>
<gene>
    <name evidence="10" type="ORF">BUALT_Bualt07G0084300</name>
</gene>
<dbReference type="Pfam" id="PF13639">
    <property type="entry name" value="zf-RING_2"/>
    <property type="match status" value="1"/>
</dbReference>
<evidence type="ECO:0000256" key="8">
    <source>
        <dbReference type="PROSITE-ProRule" id="PRU00175"/>
    </source>
</evidence>
<evidence type="ECO:0000256" key="5">
    <source>
        <dbReference type="ARBA" id="ARBA00022771"/>
    </source>
</evidence>
<reference evidence="10" key="1">
    <citation type="submission" date="2019-10" db="EMBL/GenBank/DDBJ databases">
        <authorList>
            <person name="Zhang R."/>
            <person name="Pan Y."/>
            <person name="Wang J."/>
            <person name="Ma R."/>
            <person name="Yu S."/>
        </authorList>
    </citation>
    <scope>NUCLEOTIDE SEQUENCE</scope>
    <source>
        <strain evidence="10">LA-IB0</strain>
        <tissue evidence="10">Leaf</tissue>
    </source>
</reference>
<evidence type="ECO:0000256" key="3">
    <source>
        <dbReference type="ARBA" id="ARBA00022679"/>
    </source>
</evidence>